<keyword evidence="6" id="KW-1185">Reference proteome</keyword>
<dbReference type="GO" id="GO:0003700">
    <property type="term" value="F:DNA-binding transcription factor activity"/>
    <property type="evidence" value="ECO:0007669"/>
    <property type="project" value="InterPro"/>
</dbReference>
<dbReference type="SMART" id="SM00342">
    <property type="entry name" value="HTH_ARAC"/>
    <property type="match status" value="1"/>
</dbReference>
<dbReference type="EMBL" id="CP014841">
    <property type="protein sequence ID" value="AND67963.1"/>
    <property type="molecule type" value="Genomic_DNA"/>
</dbReference>
<evidence type="ECO:0000259" key="4">
    <source>
        <dbReference type="PROSITE" id="PS01124"/>
    </source>
</evidence>
<dbReference type="Gene3D" id="1.10.10.60">
    <property type="entry name" value="Homeodomain-like"/>
    <property type="match status" value="1"/>
</dbReference>
<dbReference type="InterPro" id="IPR018060">
    <property type="entry name" value="HTH_AraC"/>
</dbReference>
<dbReference type="InterPro" id="IPR050204">
    <property type="entry name" value="AraC_XylS_family_regulators"/>
</dbReference>
<gene>
    <name evidence="5" type="ORF">ATSB10_05090</name>
</gene>
<keyword evidence="2" id="KW-0238">DNA-binding</keyword>
<dbReference type="RefSeq" id="WP_063670271.1">
    <property type="nucleotide sequence ID" value="NZ_CP014841.1"/>
</dbReference>
<accession>A0A160MXH1</accession>
<name>A0A160MXH1_9GAMM</name>
<dbReference type="Pfam" id="PF12833">
    <property type="entry name" value="HTH_18"/>
    <property type="match status" value="1"/>
</dbReference>
<organism evidence="5 6">
    <name type="scientific">Dyella thiooxydans</name>
    <dbReference type="NCBI Taxonomy" id="445710"/>
    <lineage>
        <taxon>Bacteria</taxon>
        <taxon>Pseudomonadati</taxon>
        <taxon>Pseudomonadota</taxon>
        <taxon>Gammaproteobacteria</taxon>
        <taxon>Lysobacterales</taxon>
        <taxon>Rhodanobacteraceae</taxon>
        <taxon>Dyella</taxon>
    </lineage>
</organism>
<dbReference type="PATRIC" id="fig|445710.3.peg.505"/>
<evidence type="ECO:0000313" key="5">
    <source>
        <dbReference type="EMBL" id="AND67963.1"/>
    </source>
</evidence>
<dbReference type="InterPro" id="IPR046532">
    <property type="entry name" value="DUF6597"/>
</dbReference>
<keyword evidence="3" id="KW-0804">Transcription</keyword>
<proteinExistence type="predicted"/>
<dbReference type="KEGG" id="dtx:ATSB10_05090"/>
<dbReference type="PANTHER" id="PTHR46796">
    <property type="entry name" value="HTH-TYPE TRANSCRIPTIONAL ACTIVATOR RHAS-RELATED"/>
    <property type="match status" value="1"/>
</dbReference>
<dbReference type="STRING" id="445710.ATSB10_05090"/>
<reference evidence="5 6" key="1">
    <citation type="submission" date="2016-02" db="EMBL/GenBank/DDBJ databases">
        <title>Complete genome sequencing and analysis of ATSB10, Dyella thiooxydans isolated from rhizosphere soil of sunflower (Helianthus annuus L.).</title>
        <authorList>
            <person name="Lee Y."/>
            <person name="Hwangbo K."/>
            <person name="Chung H."/>
            <person name="Yoo J."/>
            <person name="Kim K.Y."/>
            <person name="Sa T.M."/>
            <person name="Um Y."/>
            <person name="Madhaiyan M."/>
        </authorList>
    </citation>
    <scope>NUCLEOTIDE SEQUENCE [LARGE SCALE GENOMIC DNA]</scope>
    <source>
        <strain evidence="5 6">ATSB10</strain>
    </source>
</reference>
<dbReference type="GO" id="GO:0043565">
    <property type="term" value="F:sequence-specific DNA binding"/>
    <property type="evidence" value="ECO:0007669"/>
    <property type="project" value="InterPro"/>
</dbReference>
<dbReference type="AlphaFoldDB" id="A0A160MXH1"/>
<dbReference type="PANTHER" id="PTHR46796:SF15">
    <property type="entry name" value="BLL1074 PROTEIN"/>
    <property type="match status" value="1"/>
</dbReference>
<dbReference type="OrthoDB" id="9809338at2"/>
<sequence>MGLTQRRPAAPLDALVEKIWDWDMPAAGHHLERVLPQPGAQLIINLREDETRVYTDEPQRRCLRASGSVLGGPRVTSQIIDTAEQVRVMGVVFRPGGAHALTAEDQQALLARDIDLEDLFGAHARRLRQQLLEAPSPEARLRLLEQWLRAHRRGPAIDPAVAHAAATLDRAPQWARIAGVVEQTGLSDDRLRTRFRRQIGIGLKRYARLQRFRAVVAQVHRAGTVDWCRVAADGGFTDQAHLVREFRAFAGLTPGTFLAQRGPHLNHLVID</sequence>
<evidence type="ECO:0000256" key="3">
    <source>
        <dbReference type="ARBA" id="ARBA00023163"/>
    </source>
</evidence>
<dbReference type="Proteomes" id="UP000077255">
    <property type="component" value="Chromosome"/>
</dbReference>
<evidence type="ECO:0000256" key="1">
    <source>
        <dbReference type="ARBA" id="ARBA00023015"/>
    </source>
</evidence>
<evidence type="ECO:0000313" key="6">
    <source>
        <dbReference type="Proteomes" id="UP000077255"/>
    </source>
</evidence>
<evidence type="ECO:0000256" key="2">
    <source>
        <dbReference type="ARBA" id="ARBA00023125"/>
    </source>
</evidence>
<dbReference type="Pfam" id="PF20240">
    <property type="entry name" value="DUF6597"/>
    <property type="match status" value="1"/>
</dbReference>
<feature type="domain" description="HTH araC/xylS-type" evidence="4">
    <location>
        <begin position="158"/>
        <end position="260"/>
    </location>
</feature>
<protein>
    <recommendedName>
        <fullName evidence="4">HTH araC/xylS-type domain-containing protein</fullName>
    </recommendedName>
</protein>
<keyword evidence="1" id="KW-0805">Transcription regulation</keyword>
<dbReference type="PROSITE" id="PS01124">
    <property type="entry name" value="HTH_ARAC_FAMILY_2"/>
    <property type="match status" value="1"/>
</dbReference>